<feature type="transmembrane region" description="Helical" evidence="7">
    <location>
        <begin position="78"/>
        <end position="97"/>
    </location>
</feature>
<feature type="transmembrane region" description="Helical" evidence="7">
    <location>
        <begin position="12"/>
        <end position="31"/>
    </location>
</feature>
<evidence type="ECO:0000256" key="1">
    <source>
        <dbReference type="ARBA" id="ARBA00004651"/>
    </source>
</evidence>
<sequence length="303" mass="32890">MAVKSRRLREIPLAFAMLGPSLLVLLTFVLYPLGKAVWLGQQTCDVQGKNCKSVGWGQYTNVIKSDQFQHALWVTVKFAMITVPIGLVLGVGLAVLADKQLRGMRFFRTIFSSTIATSVAVASLMWLFLLQPSVGVLANLSWLHNIFPVIKEPGLLNDSGTALWSVGISSIWANLGFTFILVTAGLQSVPKEMHESAYVDGAGGWMRFTNVTLPLISPTLLFTTVVLTSRAFQAYGEMDLLTNGGPIPQDSTTSVTYLIYGSSSIIKNNDGLQAAVAVLLFVILLALSALQFRGFGKRVHYGS</sequence>
<feature type="domain" description="ABC transmembrane type-1" evidence="8">
    <location>
        <begin position="72"/>
        <end position="291"/>
    </location>
</feature>
<evidence type="ECO:0000259" key="8">
    <source>
        <dbReference type="PROSITE" id="PS50928"/>
    </source>
</evidence>
<evidence type="ECO:0000256" key="7">
    <source>
        <dbReference type="SAM" id="Phobius"/>
    </source>
</evidence>
<dbReference type="EMBL" id="CAFAAL010000203">
    <property type="protein sequence ID" value="CAB4817805.1"/>
    <property type="molecule type" value="Genomic_DNA"/>
</dbReference>
<evidence type="ECO:0000256" key="6">
    <source>
        <dbReference type="ARBA" id="ARBA00023136"/>
    </source>
</evidence>
<evidence type="ECO:0000313" key="10">
    <source>
        <dbReference type="EMBL" id="CAB4817805.1"/>
    </source>
</evidence>
<keyword evidence="2" id="KW-0813">Transport</keyword>
<dbReference type="SUPFAM" id="SSF161098">
    <property type="entry name" value="MetI-like"/>
    <property type="match status" value="1"/>
</dbReference>
<dbReference type="EMBL" id="CAFBPS010000069">
    <property type="protein sequence ID" value="CAB5031127.1"/>
    <property type="molecule type" value="Genomic_DNA"/>
</dbReference>
<dbReference type="GO" id="GO:0055085">
    <property type="term" value="P:transmembrane transport"/>
    <property type="evidence" value="ECO:0007669"/>
    <property type="project" value="InterPro"/>
</dbReference>
<dbReference type="InterPro" id="IPR035906">
    <property type="entry name" value="MetI-like_sf"/>
</dbReference>
<keyword evidence="6 7" id="KW-0472">Membrane</keyword>
<dbReference type="CDD" id="cd06261">
    <property type="entry name" value="TM_PBP2"/>
    <property type="match status" value="1"/>
</dbReference>
<keyword evidence="5 7" id="KW-1133">Transmembrane helix</keyword>
<evidence type="ECO:0000256" key="4">
    <source>
        <dbReference type="ARBA" id="ARBA00022692"/>
    </source>
</evidence>
<dbReference type="Pfam" id="PF00528">
    <property type="entry name" value="BPD_transp_1"/>
    <property type="match status" value="1"/>
</dbReference>
<feature type="transmembrane region" description="Helical" evidence="7">
    <location>
        <begin position="109"/>
        <end position="129"/>
    </location>
</feature>
<dbReference type="PANTHER" id="PTHR30193">
    <property type="entry name" value="ABC TRANSPORTER PERMEASE PROTEIN"/>
    <property type="match status" value="1"/>
</dbReference>
<evidence type="ECO:0000256" key="2">
    <source>
        <dbReference type="ARBA" id="ARBA00022448"/>
    </source>
</evidence>
<keyword evidence="4 7" id="KW-0812">Transmembrane</keyword>
<dbReference type="Gene3D" id="1.10.3720.10">
    <property type="entry name" value="MetI-like"/>
    <property type="match status" value="1"/>
</dbReference>
<reference evidence="12" key="1">
    <citation type="submission" date="2020-05" db="EMBL/GenBank/DDBJ databases">
        <authorList>
            <person name="Chiriac C."/>
            <person name="Salcher M."/>
            <person name="Ghai R."/>
            <person name="Kavagutti S V."/>
        </authorList>
    </citation>
    <scope>NUCLEOTIDE SEQUENCE</scope>
</reference>
<name>A0A6J7RQL8_9ZZZZ</name>
<gene>
    <name evidence="9" type="ORF">UFOPK2658_01368</name>
    <name evidence="10" type="ORF">UFOPK3004_01662</name>
    <name evidence="11" type="ORF">UFOPK3494_01732</name>
    <name evidence="12" type="ORF">UFOPK4134_00993</name>
</gene>
<feature type="transmembrane region" description="Helical" evidence="7">
    <location>
        <begin position="271"/>
        <end position="290"/>
    </location>
</feature>
<dbReference type="EMBL" id="CAEZYH010000067">
    <property type="protein sequence ID" value="CAB4725490.1"/>
    <property type="molecule type" value="Genomic_DNA"/>
</dbReference>
<dbReference type="InterPro" id="IPR000515">
    <property type="entry name" value="MetI-like"/>
</dbReference>
<proteinExistence type="predicted"/>
<comment type="subcellular location">
    <subcellularLocation>
        <location evidence="1">Cell membrane</location>
        <topology evidence="1">Multi-pass membrane protein</topology>
    </subcellularLocation>
</comment>
<evidence type="ECO:0000313" key="11">
    <source>
        <dbReference type="EMBL" id="CAB4914416.1"/>
    </source>
</evidence>
<evidence type="ECO:0000313" key="12">
    <source>
        <dbReference type="EMBL" id="CAB5031127.1"/>
    </source>
</evidence>
<feature type="transmembrane region" description="Helical" evidence="7">
    <location>
        <begin position="162"/>
        <end position="186"/>
    </location>
</feature>
<evidence type="ECO:0000256" key="5">
    <source>
        <dbReference type="ARBA" id="ARBA00022989"/>
    </source>
</evidence>
<dbReference type="GO" id="GO:0005886">
    <property type="term" value="C:plasma membrane"/>
    <property type="evidence" value="ECO:0007669"/>
    <property type="project" value="UniProtKB-SubCell"/>
</dbReference>
<evidence type="ECO:0000313" key="9">
    <source>
        <dbReference type="EMBL" id="CAB4725490.1"/>
    </source>
</evidence>
<feature type="transmembrane region" description="Helical" evidence="7">
    <location>
        <begin position="211"/>
        <end position="232"/>
    </location>
</feature>
<keyword evidence="3" id="KW-1003">Cell membrane</keyword>
<dbReference type="PANTHER" id="PTHR30193:SF37">
    <property type="entry name" value="INNER MEMBRANE ABC TRANSPORTER PERMEASE PROTEIN YCJO"/>
    <property type="match status" value="1"/>
</dbReference>
<dbReference type="AlphaFoldDB" id="A0A6J7RQL8"/>
<accession>A0A6J7RQL8</accession>
<protein>
    <submittedName>
        <fullName evidence="12">Unannotated protein</fullName>
    </submittedName>
</protein>
<dbReference type="PROSITE" id="PS50928">
    <property type="entry name" value="ABC_TM1"/>
    <property type="match status" value="1"/>
</dbReference>
<organism evidence="12">
    <name type="scientific">freshwater metagenome</name>
    <dbReference type="NCBI Taxonomy" id="449393"/>
    <lineage>
        <taxon>unclassified sequences</taxon>
        <taxon>metagenomes</taxon>
        <taxon>ecological metagenomes</taxon>
    </lineage>
</organism>
<evidence type="ECO:0000256" key="3">
    <source>
        <dbReference type="ARBA" id="ARBA00022475"/>
    </source>
</evidence>
<dbReference type="InterPro" id="IPR051393">
    <property type="entry name" value="ABC_transporter_permease"/>
</dbReference>
<dbReference type="EMBL" id="CAFBMF010000174">
    <property type="protein sequence ID" value="CAB4914416.1"/>
    <property type="molecule type" value="Genomic_DNA"/>
</dbReference>